<comment type="subcellular location">
    <subcellularLocation>
        <location evidence="1">Membrane</location>
        <topology evidence="1">Single-pass type I membrane protein</topology>
    </subcellularLocation>
</comment>
<dbReference type="SUPFAM" id="SSF56112">
    <property type="entry name" value="Protein kinase-like (PK-like)"/>
    <property type="match status" value="1"/>
</dbReference>
<feature type="transmembrane region" description="Helical" evidence="11">
    <location>
        <begin position="366"/>
        <end position="387"/>
    </location>
</feature>
<feature type="binding site" evidence="10">
    <location>
        <position position="471"/>
    </location>
    <ligand>
        <name>ATP</name>
        <dbReference type="ChEBI" id="CHEBI:30616"/>
    </ligand>
</feature>
<dbReference type="Gene3D" id="3.30.200.20">
    <property type="entry name" value="Phosphorylase Kinase, domain 1"/>
    <property type="match status" value="1"/>
</dbReference>
<keyword evidence="2" id="KW-0597">Phosphoprotein</keyword>
<keyword evidence="5" id="KW-0418">Kinase</keyword>
<dbReference type="Pfam" id="PF07714">
    <property type="entry name" value="PK_Tyr_Ser-Thr"/>
    <property type="match status" value="1"/>
</dbReference>
<dbReference type="SUPFAM" id="SSF57184">
    <property type="entry name" value="Growth factor receptor domain"/>
    <property type="match status" value="3"/>
</dbReference>
<evidence type="ECO:0000256" key="11">
    <source>
        <dbReference type="SAM" id="Phobius"/>
    </source>
</evidence>
<keyword evidence="8" id="KW-0325">Glycoprotein</keyword>
<keyword evidence="11" id="KW-1133">Transmembrane helix</keyword>
<dbReference type="AlphaFoldDB" id="A0AAV5TYA1"/>
<evidence type="ECO:0000256" key="10">
    <source>
        <dbReference type="PROSITE-ProRule" id="PRU10141"/>
    </source>
</evidence>
<dbReference type="InterPro" id="IPR020635">
    <property type="entry name" value="Tyr_kinase_cat_dom"/>
</dbReference>
<keyword evidence="3" id="KW-0808">Transferase</keyword>
<keyword evidence="4 10" id="KW-0547">Nucleotide-binding</keyword>
<accession>A0AAV5TYA1</accession>
<name>A0AAV5TYA1_9BILA</name>
<dbReference type="InterPro" id="IPR011009">
    <property type="entry name" value="Kinase-like_dom_sf"/>
</dbReference>
<dbReference type="PRINTS" id="PR00109">
    <property type="entry name" value="TYRKINASE"/>
</dbReference>
<dbReference type="InterPro" id="IPR050122">
    <property type="entry name" value="RTK"/>
</dbReference>
<evidence type="ECO:0000256" key="4">
    <source>
        <dbReference type="ARBA" id="ARBA00022741"/>
    </source>
</evidence>
<evidence type="ECO:0000256" key="1">
    <source>
        <dbReference type="ARBA" id="ARBA00004479"/>
    </source>
</evidence>
<feature type="non-terminal residue" evidence="13">
    <location>
        <position position="1"/>
    </location>
</feature>
<gene>
    <name evidence="13" type="ORF">PENTCL1PPCAC_21378</name>
</gene>
<evidence type="ECO:0000256" key="7">
    <source>
        <dbReference type="ARBA" id="ARBA00023137"/>
    </source>
</evidence>
<dbReference type="PANTHER" id="PTHR24416:SF566">
    <property type="entry name" value="EPIDERMAL GROWTH FACTOR RECEPTOR"/>
    <property type="match status" value="1"/>
</dbReference>
<dbReference type="SMART" id="SM00261">
    <property type="entry name" value="FU"/>
    <property type="match status" value="5"/>
</dbReference>
<dbReference type="FunFam" id="1.10.510.10:FF:000027">
    <property type="entry name" value="Receptor protein-tyrosine kinase"/>
    <property type="match status" value="1"/>
</dbReference>
<protein>
    <recommendedName>
        <fullName evidence="12">Protein kinase domain-containing protein</fullName>
    </recommendedName>
</protein>
<dbReference type="InterPro" id="IPR006212">
    <property type="entry name" value="Furin_repeat"/>
</dbReference>
<keyword evidence="6 10" id="KW-0067">ATP-binding</keyword>
<evidence type="ECO:0000256" key="8">
    <source>
        <dbReference type="ARBA" id="ARBA00023180"/>
    </source>
</evidence>
<dbReference type="PROSITE" id="PS50011">
    <property type="entry name" value="PROTEIN_KINASE_DOM"/>
    <property type="match status" value="1"/>
</dbReference>
<comment type="catalytic activity">
    <reaction evidence="9">
        <text>L-tyrosyl-[protein] + ATP = O-phospho-L-tyrosyl-[protein] + ADP + H(+)</text>
        <dbReference type="Rhea" id="RHEA:10596"/>
        <dbReference type="Rhea" id="RHEA-COMP:10136"/>
        <dbReference type="Rhea" id="RHEA-COMP:20101"/>
        <dbReference type="ChEBI" id="CHEBI:15378"/>
        <dbReference type="ChEBI" id="CHEBI:30616"/>
        <dbReference type="ChEBI" id="CHEBI:46858"/>
        <dbReference type="ChEBI" id="CHEBI:61978"/>
        <dbReference type="ChEBI" id="CHEBI:456216"/>
        <dbReference type="EC" id="2.7.10.1"/>
    </reaction>
</comment>
<dbReference type="SMART" id="SM00219">
    <property type="entry name" value="TyrKc"/>
    <property type="match status" value="1"/>
</dbReference>
<evidence type="ECO:0000313" key="13">
    <source>
        <dbReference type="EMBL" id="GMS99203.1"/>
    </source>
</evidence>
<dbReference type="InterPro" id="IPR017441">
    <property type="entry name" value="Protein_kinase_ATP_BS"/>
</dbReference>
<dbReference type="Gene3D" id="1.10.510.10">
    <property type="entry name" value="Transferase(Phosphotransferase) domain 1"/>
    <property type="match status" value="1"/>
</dbReference>
<dbReference type="InterPro" id="IPR032778">
    <property type="entry name" value="GF_recep_IV"/>
</dbReference>
<keyword evidence="14" id="KW-1185">Reference proteome</keyword>
<dbReference type="InterPro" id="IPR008266">
    <property type="entry name" value="Tyr_kinase_AS"/>
</dbReference>
<keyword evidence="7" id="KW-0829">Tyrosine-protein kinase</keyword>
<dbReference type="GO" id="GO:0005524">
    <property type="term" value="F:ATP binding"/>
    <property type="evidence" value="ECO:0007669"/>
    <property type="project" value="UniProtKB-UniRule"/>
</dbReference>
<dbReference type="InterPro" id="IPR000719">
    <property type="entry name" value="Prot_kinase_dom"/>
</dbReference>
<dbReference type="GO" id="GO:0008284">
    <property type="term" value="P:positive regulation of cell population proliferation"/>
    <property type="evidence" value="ECO:0007669"/>
    <property type="project" value="TreeGrafter"/>
</dbReference>
<comment type="caution">
    <text evidence="13">The sequence shown here is derived from an EMBL/GenBank/DDBJ whole genome shotgun (WGS) entry which is preliminary data.</text>
</comment>
<organism evidence="13 14">
    <name type="scientific">Pristionchus entomophagus</name>
    <dbReference type="NCBI Taxonomy" id="358040"/>
    <lineage>
        <taxon>Eukaryota</taxon>
        <taxon>Metazoa</taxon>
        <taxon>Ecdysozoa</taxon>
        <taxon>Nematoda</taxon>
        <taxon>Chromadorea</taxon>
        <taxon>Rhabditida</taxon>
        <taxon>Rhabditina</taxon>
        <taxon>Diplogasteromorpha</taxon>
        <taxon>Diplogasteroidea</taxon>
        <taxon>Neodiplogasteridae</taxon>
        <taxon>Pristionchus</taxon>
    </lineage>
</organism>
<evidence type="ECO:0000256" key="2">
    <source>
        <dbReference type="ARBA" id="ARBA00022553"/>
    </source>
</evidence>
<dbReference type="GO" id="GO:0007169">
    <property type="term" value="P:cell surface receptor protein tyrosine kinase signaling pathway"/>
    <property type="evidence" value="ECO:0007669"/>
    <property type="project" value="TreeGrafter"/>
</dbReference>
<dbReference type="CDD" id="cd00064">
    <property type="entry name" value="FU"/>
    <property type="match status" value="1"/>
</dbReference>
<dbReference type="Gene3D" id="2.10.220.10">
    <property type="entry name" value="Hormone Receptor, Insulin-like Growth Factor Receptor 1, Chain A, domain 2"/>
    <property type="match status" value="1"/>
</dbReference>
<dbReference type="Pfam" id="PF14843">
    <property type="entry name" value="GF_recep_IV"/>
    <property type="match status" value="1"/>
</dbReference>
<feature type="domain" description="Protein kinase" evidence="12">
    <location>
        <begin position="435"/>
        <end position="703"/>
    </location>
</feature>
<dbReference type="PROSITE" id="PS00107">
    <property type="entry name" value="PROTEIN_KINASE_ATP"/>
    <property type="match status" value="1"/>
</dbReference>
<evidence type="ECO:0000256" key="6">
    <source>
        <dbReference type="ARBA" id="ARBA00022840"/>
    </source>
</evidence>
<dbReference type="PANTHER" id="PTHR24416">
    <property type="entry name" value="TYROSINE-PROTEIN KINASE RECEPTOR"/>
    <property type="match status" value="1"/>
</dbReference>
<dbReference type="GO" id="GO:0043235">
    <property type="term" value="C:receptor complex"/>
    <property type="evidence" value="ECO:0007669"/>
    <property type="project" value="TreeGrafter"/>
</dbReference>
<evidence type="ECO:0000256" key="5">
    <source>
        <dbReference type="ARBA" id="ARBA00022777"/>
    </source>
</evidence>
<proteinExistence type="predicted"/>
<dbReference type="EMBL" id="BTSX01000005">
    <property type="protein sequence ID" value="GMS99203.1"/>
    <property type="molecule type" value="Genomic_DNA"/>
</dbReference>
<dbReference type="PROSITE" id="PS00109">
    <property type="entry name" value="PROTEIN_KINASE_TYR"/>
    <property type="match status" value="1"/>
</dbReference>
<dbReference type="GO" id="GO:0043066">
    <property type="term" value="P:negative regulation of apoptotic process"/>
    <property type="evidence" value="ECO:0007669"/>
    <property type="project" value="TreeGrafter"/>
</dbReference>
<evidence type="ECO:0000313" key="14">
    <source>
        <dbReference type="Proteomes" id="UP001432027"/>
    </source>
</evidence>
<evidence type="ECO:0000256" key="9">
    <source>
        <dbReference type="ARBA" id="ARBA00051243"/>
    </source>
</evidence>
<keyword evidence="11" id="KW-0472">Membrane</keyword>
<sequence length="875" mass="98509">DPAFGCWGPSNADCRNCTNWLQEGRCVDKCNSRGFFANKAKKTCDRCYVECDTCKGPEPTDCLSCRSFKLFRKPGLASAEFDDEPSVEEEQSPAAHEIDSDTTVVLLENTLPPSEQQTRFTQLTCVPECPGNRYYVKNGECKRCHRSCYDLGCHGPSNQPGPDGCMQCRYAQIDPPLGNTTQGSVSRCLYNSDKAHSNSVCLNNDLLDHFVQASTHPHVEEFECAPCDDECSTCTSKGTSRKTNKCKCKNMVLYTPYHKMNGMEKQEDERCLSQCSRGMFYDNETIEAGVAGVCRWCSLQCDKTGEGPHCTGGSDMDCIKCAYYSFKHGEKRTCVQNCSTLGLFKYDKEKTCNEIDYEARDRMHRALMWILGALFLVVVIIIGLLLWRRQRRLAKELEQEKVANNPEMPELIPMDLNGPKINRERLTLIPKHALSRTARELGKGAFGVVYAGCWMPIGQNGKATKVPVAIKVVRDPSGRAQSEMLDEATKMTMMRHENLLRIVGVCLSGDDLQLVTLLRPLGNLREFLQKHKTKLSGKDLLQYSYQIASGMKYLSDQRVVHRDLAARNVLVKNSQHVEITDFGLAKLMDVGSDSVQVGEGKVAIKWLALEALEKQVYNTATDVWAFGVTVWEILTYGETPYINMTPHVIKDYLMNGGRLEQPNNCSTELYKFMLDCWLPKPETRPTFAMMKDLLYRFCRAPYVFVSDVDQYAPMELDNSSQLGLIEEMLNYSDFEDPQNYFDSEPNTPGCTNTGEMFNNPMGIRRMDSLGSQRYAQDPTTGNRKEFGMADDNYLVPNSHAAEIGAIMYTPVVVDEAGNSSLVESLGYYNEVKAGSEYINDTQALKQKSLRNSRDDRLSMIEEDDDIAVIEKESCL</sequence>
<reference evidence="13" key="1">
    <citation type="submission" date="2023-10" db="EMBL/GenBank/DDBJ databases">
        <title>Genome assembly of Pristionchus species.</title>
        <authorList>
            <person name="Yoshida K."/>
            <person name="Sommer R.J."/>
        </authorList>
    </citation>
    <scope>NUCLEOTIDE SEQUENCE</scope>
    <source>
        <strain evidence="13">RS0144</strain>
    </source>
</reference>
<dbReference type="GO" id="GO:0004714">
    <property type="term" value="F:transmembrane receptor protein tyrosine kinase activity"/>
    <property type="evidence" value="ECO:0007669"/>
    <property type="project" value="UniProtKB-EC"/>
</dbReference>
<evidence type="ECO:0000259" key="12">
    <source>
        <dbReference type="PROSITE" id="PS50011"/>
    </source>
</evidence>
<dbReference type="Proteomes" id="UP001432027">
    <property type="component" value="Unassembled WGS sequence"/>
</dbReference>
<dbReference type="GO" id="GO:0009925">
    <property type="term" value="C:basal plasma membrane"/>
    <property type="evidence" value="ECO:0007669"/>
    <property type="project" value="TreeGrafter"/>
</dbReference>
<keyword evidence="11" id="KW-0812">Transmembrane</keyword>
<dbReference type="GO" id="GO:0022008">
    <property type="term" value="P:neurogenesis"/>
    <property type="evidence" value="ECO:0007669"/>
    <property type="project" value="TreeGrafter"/>
</dbReference>
<dbReference type="InterPro" id="IPR009030">
    <property type="entry name" value="Growth_fac_rcpt_cys_sf"/>
</dbReference>
<dbReference type="CDD" id="cd00192">
    <property type="entry name" value="PTKc"/>
    <property type="match status" value="1"/>
</dbReference>
<dbReference type="InterPro" id="IPR001245">
    <property type="entry name" value="Ser-Thr/Tyr_kinase_cat_dom"/>
</dbReference>
<evidence type="ECO:0000256" key="3">
    <source>
        <dbReference type="ARBA" id="ARBA00022679"/>
    </source>
</evidence>